<reference evidence="11" key="1">
    <citation type="submission" date="2021-03" db="EMBL/GenBank/DDBJ databases">
        <authorList>
            <person name="Alouane T."/>
            <person name="Langin T."/>
            <person name="Bonhomme L."/>
        </authorList>
    </citation>
    <scope>NUCLEOTIDE SEQUENCE</scope>
    <source>
        <strain evidence="11">MDC_Fg202</strain>
    </source>
</reference>
<feature type="domain" description="Protein kinase" evidence="10">
    <location>
        <begin position="2"/>
        <end position="281"/>
    </location>
</feature>
<dbReference type="PROSITE" id="PS00109">
    <property type="entry name" value="PROTEIN_KINASE_TYR"/>
    <property type="match status" value="1"/>
</dbReference>
<dbReference type="EC" id="2.7.11.1" evidence="3"/>
<proteinExistence type="predicted"/>
<evidence type="ECO:0000256" key="9">
    <source>
        <dbReference type="ARBA" id="ARBA00048679"/>
    </source>
</evidence>
<evidence type="ECO:0000256" key="8">
    <source>
        <dbReference type="ARBA" id="ARBA00047899"/>
    </source>
</evidence>
<dbReference type="GO" id="GO:0005524">
    <property type="term" value="F:ATP binding"/>
    <property type="evidence" value="ECO:0007669"/>
    <property type="project" value="InterPro"/>
</dbReference>
<evidence type="ECO:0000259" key="10">
    <source>
        <dbReference type="PROSITE" id="PS50011"/>
    </source>
</evidence>
<dbReference type="GO" id="GO:0004674">
    <property type="term" value="F:protein serine/threonine kinase activity"/>
    <property type="evidence" value="ECO:0007669"/>
    <property type="project" value="UniProtKB-EC"/>
</dbReference>
<dbReference type="InterPro" id="IPR008266">
    <property type="entry name" value="Tyr_kinase_AS"/>
</dbReference>
<accession>A0A9N8WX18</accession>
<dbReference type="InterPro" id="IPR000719">
    <property type="entry name" value="Prot_kinase_dom"/>
</dbReference>
<sequence length="281" mass="32291">MTDSTEPDWRGSSSNIYKVEPGMVIKVSRNVHTDNVAHETFNRERAQKFEVERKIYGVLGPHRLILPFVYPFAGNFLLLTNNRFYGCREFNGQEGLLLAQADSTLQEHLEQKFMMTTEAERKRWCCQAASSVAYLHKCGVMHSDLRPENFLIYERNIWLSDFNGSVCKGLDLDGGQLPDAGFWNSKFETTLDTDIFALGSVFYAIVTGWWPFCRPGVVRRLDRKDKNTYDEEAMKRFEAREFPDTSSLWAGDVILGCWTGMYKTVLDIERDLTSLDIGKDC</sequence>
<dbReference type="GO" id="GO:0044773">
    <property type="term" value="P:mitotic DNA damage checkpoint signaling"/>
    <property type="evidence" value="ECO:0007669"/>
    <property type="project" value="TreeGrafter"/>
</dbReference>
<evidence type="ECO:0000256" key="2">
    <source>
        <dbReference type="ARBA" id="ARBA00011534"/>
    </source>
</evidence>
<dbReference type="InterPro" id="IPR011009">
    <property type="entry name" value="Kinase-like_dom_sf"/>
</dbReference>
<dbReference type="PANTHER" id="PTHR44167">
    <property type="entry name" value="OVARIAN-SPECIFIC SERINE/THREONINE-PROTEIN KINASE LOK-RELATED"/>
    <property type="match status" value="1"/>
</dbReference>
<evidence type="ECO:0000313" key="11">
    <source>
        <dbReference type="EMBL" id="CAG2003834.1"/>
    </source>
</evidence>
<evidence type="ECO:0000256" key="3">
    <source>
        <dbReference type="ARBA" id="ARBA00012513"/>
    </source>
</evidence>
<dbReference type="AlphaFoldDB" id="A0A9N8WX18"/>
<comment type="catalytic activity">
    <reaction evidence="9">
        <text>L-seryl-[protein] + ATP = O-phospho-L-seryl-[protein] + ADP + H(+)</text>
        <dbReference type="Rhea" id="RHEA:17989"/>
        <dbReference type="Rhea" id="RHEA-COMP:9863"/>
        <dbReference type="Rhea" id="RHEA-COMP:11604"/>
        <dbReference type="ChEBI" id="CHEBI:15378"/>
        <dbReference type="ChEBI" id="CHEBI:29999"/>
        <dbReference type="ChEBI" id="CHEBI:30616"/>
        <dbReference type="ChEBI" id="CHEBI:83421"/>
        <dbReference type="ChEBI" id="CHEBI:456216"/>
        <dbReference type="EC" id="2.7.11.1"/>
    </reaction>
</comment>
<gene>
    <name evidence="11" type="ORF">MDCFG202_LOCUS495122</name>
</gene>
<protein>
    <recommendedName>
        <fullName evidence="5">EKC/KEOPS complex subunit BUD32</fullName>
        <ecNumber evidence="3">2.7.11.1</ecNumber>
    </recommendedName>
    <alternativeName>
        <fullName evidence="6 7">Atypical Serine/threonine protein kinase BUD32</fullName>
    </alternativeName>
    <alternativeName>
        <fullName evidence="4">EKC/KEOPS complex subunit bud32</fullName>
    </alternativeName>
</protein>
<dbReference type="Pfam" id="PF00069">
    <property type="entry name" value="Pkinase"/>
    <property type="match status" value="1"/>
</dbReference>
<dbReference type="PROSITE" id="PS50011">
    <property type="entry name" value="PROTEIN_KINASE_DOM"/>
    <property type="match status" value="1"/>
</dbReference>
<dbReference type="Gene3D" id="1.10.510.10">
    <property type="entry name" value="Transferase(Phosphotransferase) domain 1"/>
    <property type="match status" value="1"/>
</dbReference>
<evidence type="ECO:0000256" key="7">
    <source>
        <dbReference type="ARBA" id="ARBA00033194"/>
    </source>
</evidence>
<name>A0A9N8WX18_GIBZA</name>
<evidence type="ECO:0000256" key="5">
    <source>
        <dbReference type="ARBA" id="ARBA00019973"/>
    </source>
</evidence>
<organism evidence="11 12">
    <name type="scientific">Gibberella zeae</name>
    <name type="common">Wheat head blight fungus</name>
    <name type="synonym">Fusarium graminearum</name>
    <dbReference type="NCBI Taxonomy" id="5518"/>
    <lineage>
        <taxon>Eukaryota</taxon>
        <taxon>Fungi</taxon>
        <taxon>Dikarya</taxon>
        <taxon>Ascomycota</taxon>
        <taxon>Pezizomycotina</taxon>
        <taxon>Sordariomycetes</taxon>
        <taxon>Hypocreomycetidae</taxon>
        <taxon>Hypocreales</taxon>
        <taxon>Nectriaceae</taxon>
        <taxon>Fusarium</taxon>
    </lineage>
</organism>
<evidence type="ECO:0000256" key="6">
    <source>
        <dbReference type="ARBA" id="ARBA00030980"/>
    </source>
</evidence>
<comment type="function">
    <text evidence="1">Component of the EKC/KEOPS complex that is required for the formation of a threonylcarbamoyl group on adenosine at position 37 (t(6)A37) in tRNAs that read codons beginning with adenine. The complex is probably involved in the transfer of the threonylcarbamoyl moiety of threonylcarbamoyl-AMP (TC-AMP) to the N6 group of A37. BUD32 has ATPase activity in the context of the EKC/KEOPS complex and likely plays a supporting role to the catalytic subunit KAE1. The EKC/KEOPS complex also promotes both telomere uncapping and telomere elongation. The complex is required for efficient recruitment of transcriptional coactivators.</text>
</comment>
<comment type="subunit">
    <text evidence="2">Component of the EKC/KEOPS complex composed of at least BUD32, CGI121, GON7, KAE1 and PCC1; the whole complex dimerizes.</text>
</comment>
<dbReference type="Proteomes" id="UP000746612">
    <property type="component" value="Unassembled WGS sequence"/>
</dbReference>
<dbReference type="SUPFAM" id="SSF56112">
    <property type="entry name" value="Protein kinase-like (PK-like)"/>
    <property type="match status" value="1"/>
</dbReference>
<evidence type="ECO:0000313" key="12">
    <source>
        <dbReference type="Proteomes" id="UP000746612"/>
    </source>
</evidence>
<dbReference type="EMBL" id="CAJPIJ010000178">
    <property type="protein sequence ID" value="CAG2003834.1"/>
    <property type="molecule type" value="Genomic_DNA"/>
</dbReference>
<dbReference type="GO" id="GO:0005634">
    <property type="term" value="C:nucleus"/>
    <property type="evidence" value="ECO:0007669"/>
    <property type="project" value="TreeGrafter"/>
</dbReference>
<comment type="catalytic activity">
    <reaction evidence="8">
        <text>L-threonyl-[protein] + ATP = O-phospho-L-threonyl-[protein] + ADP + H(+)</text>
        <dbReference type="Rhea" id="RHEA:46608"/>
        <dbReference type="Rhea" id="RHEA-COMP:11060"/>
        <dbReference type="Rhea" id="RHEA-COMP:11605"/>
        <dbReference type="ChEBI" id="CHEBI:15378"/>
        <dbReference type="ChEBI" id="CHEBI:30013"/>
        <dbReference type="ChEBI" id="CHEBI:30616"/>
        <dbReference type="ChEBI" id="CHEBI:61977"/>
        <dbReference type="ChEBI" id="CHEBI:456216"/>
        <dbReference type="EC" id="2.7.11.1"/>
    </reaction>
</comment>
<evidence type="ECO:0000256" key="4">
    <source>
        <dbReference type="ARBA" id="ARBA00013948"/>
    </source>
</evidence>
<dbReference type="PANTHER" id="PTHR44167:SF24">
    <property type="entry name" value="SERINE_THREONINE-PROTEIN KINASE CHK2"/>
    <property type="match status" value="1"/>
</dbReference>
<evidence type="ECO:0000256" key="1">
    <source>
        <dbReference type="ARBA" id="ARBA00003747"/>
    </source>
</evidence>
<dbReference type="SMART" id="SM00220">
    <property type="entry name" value="S_TKc"/>
    <property type="match status" value="1"/>
</dbReference>
<comment type="caution">
    <text evidence="11">The sequence shown here is derived from an EMBL/GenBank/DDBJ whole genome shotgun (WGS) entry which is preliminary data.</text>
</comment>